<reference evidence="2 3" key="1">
    <citation type="submission" date="2018-04" db="EMBL/GenBank/DDBJ databases">
        <title>WGS assembly of Panicum hallii var. hallii HAL2.</title>
        <authorList>
            <person name="Lovell J."/>
            <person name="Jenkins J."/>
            <person name="Lowry D."/>
            <person name="Mamidi S."/>
            <person name="Sreedasyam A."/>
            <person name="Weng X."/>
            <person name="Barry K."/>
            <person name="Bonette J."/>
            <person name="Campitelli B."/>
            <person name="Daum C."/>
            <person name="Gordon S."/>
            <person name="Gould B."/>
            <person name="Lipzen A."/>
            <person name="MacQueen A."/>
            <person name="Palacio-Mejia J."/>
            <person name="Plott C."/>
            <person name="Shakirov E."/>
            <person name="Shu S."/>
            <person name="Yoshinaga Y."/>
            <person name="Zane M."/>
            <person name="Rokhsar D."/>
            <person name="Grimwood J."/>
            <person name="Schmutz J."/>
            <person name="Juenger T."/>
        </authorList>
    </citation>
    <scope>NUCLEOTIDE SEQUENCE [LARGE SCALE GENOMIC DNA]</scope>
    <source>
        <strain evidence="3">cv. HAL2</strain>
    </source>
</reference>
<protein>
    <submittedName>
        <fullName evidence="2">Uncharacterized protein</fullName>
    </submittedName>
</protein>
<gene>
    <name evidence="2" type="ORF">GQ55_3G367200</name>
</gene>
<feature type="compositionally biased region" description="Pro residues" evidence="1">
    <location>
        <begin position="26"/>
        <end position="43"/>
    </location>
</feature>
<feature type="region of interest" description="Disordered" evidence="1">
    <location>
        <begin position="64"/>
        <end position="116"/>
    </location>
</feature>
<sequence length="143" mass="16215">MPPTSARLTAPPCDDADRLSSHRCSPPSPTRPPTPPRPHPLPWRPPILSQFFFLTPSRAELPLPTKIRCVPSPSDSSQPEPPRHPLHLPHHSPDLFRPFTGWNRPRTAQPPLEFRPELRPHVGVLLRPSSARNDRKNRSMVRS</sequence>
<dbReference type="Proteomes" id="UP000244336">
    <property type="component" value="Chromosome 3"/>
</dbReference>
<name>A0A2T7EG58_9POAL</name>
<proteinExistence type="predicted"/>
<evidence type="ECO:0000256" key="1">
    <source>
        <dbReference type="SAM" id="MobiDB-lite"/>
    </source>
</evidence>
<keyword evidence="3" id="KW-1185">Reference proteome</keyword>
<evidence type="ECO:0000313" key="2">
    <source>
        <dbReference type="EMBL" id="PUZ66813.1"/>
    </source>
</evidence>
<dbReference type="AlphaFoldDB" id="A0A2T7EG58"/>
<feature type="region of interest" description="Disordered" evidence="1">
    <location>
        <begin position="1"/>
        <end position="43"/>
    </location>
</feature>
<dbReference type="EMBL" id="CM009751">
    <property type="protein sequence ID" value="PUZ66813.1"/>
    <property type="molecule type" value="Genomic_DNA"/>
</dbReference>
<accession>A0A2T7EG58</accession>
<organism evidence="2 3">
    <name type="scientific">Panicum hallii var. hallii</name>
    <dbReference type="NCBI Taxonomy" id="1504633"/>
    <lineage>
        <taxon>Eukaryota</taxon>
        <taxon>Viridiplantae</taxon>
        <taxon>Streptophyta</taxon>
        <taxon>Embryophyta</taxon>
        <taxon>Tracheophyta</taxon>
        <taxon>Spermatophyta</taxon>
        <taxon>Magnoliopsida</taxon>
        <taxon>Liliopsida</taxon>
        <taxon>Poales</taxon>
        <taxon>Poaceae</taxon>
        <taxon>PACMAD clade</taxon>
        <taxon>Panicoideae</taxon>
        <taxon>Panicodae</taxon>
        <taxon>Paniceae</taxon>
        <taxon>Panicinae</taxon>
        <taxon>Panicum</taxon>
        <taxon>Panicum sect. Panicum</taxon>
    </lineage>
</organism>
<evidence type="ECO:0000313" key="3">
    <source>
        <dbReference type="Proteomes" id="UP000244336"/>
    </source>
</evidence>
<dbReference type="Gramene" id="PUZ66813">
    <property type="protein sequence ID" value="PUZ66813"/>
    <property type="gene ID" value="GQ55_3G367200"/>
</dbReference>